<comment type="caution">
    <text evidence="1">The sequence shown here is derived from an EMBL/GenBank/DDBJ whole genome shotgun (WGS) entry which is preliminary data.</text>
</comment>
<dbReference type="SUPFAM" id="SSF75712">
    <property type="entry name" value="Rad50 coiled-coil Zn hook"/>
    <property type="match status" value="1"/>
</dbReference>
<dbReference type="Gene3D" id="1.10.287.510">
    <property type="entry name" value="Helix hairpin bin"/>
    <property type="match status" value="1"/>
</dbReference>
<evidence type="ECO:0000313" key="1">
    <source>
        <dbReference type="EMBL" id="GAI74395.1"/>
    </source>
</evidence>
<reference evidence="1" key="1">
    <citation type="journal article" date="2014" name="Front. Microbiol.">
        <title>High frequency of phylogenetically diverse reductive dehalogenase-homologous genes in deep subseafloor sedimentary metagenomes.</title>
        <authorList>
            <person name="Kawai M."/>
            <person name="Futagami T."/>
            <person name="Toyoda A."/>
            <person name="Takaki Y."/>
            <person name="Nishi S."/>
            <person name="Hori S."/>
            <person name="Arai W."/>
            <person name="Tsubouchi T."/>
            <person name="Morono Y."/>
            <person name="Uchiyama I."/>
            <person name="Ito T."/>
            <person name="Fujiyama A."/>
            <person name="Inagaki F."/>
            <person name="Takami H."/>
        </authorList>
    </citation>
    <scope>NUCLEOTIDE SEQUENCE</scope>
    <source>
        <strain evidence="1">Expedition CK06-06</strain>
    </source>
</reference>
<dbReference type="EMBL" id="BARW01010263">
    <property type="protein sequence ID" value="GAI74395.1"/>
    <property type="molecule type" value="Genomic_DNA"/>
</dbReference>
<proteinExistence type="predicted"/>
<feature type="non-terminal residue" evidence="1">
    <location>
        <position position="1"/>
    </location>
</feature>
<organism evidence="1">
    <name type="scientific">marine sediment metagenome</name>
    <dbReference type="NCBI Taxonomy" id="412755"/>
    <lineage>
        <taxon>unclassified sequences</taxon>
        <taxon>metagenomes</taxon>
        <taxon>ecological metagenomes</taxon>
    </lineage>
</organism>
<name>X1SG43_9ZZZZ</name>
<accession>X1SG43</accession>
<sequence length="57" mass="6532">RLLRENPEGECPLCAAKLNTDRKKRIEANLNGEIKLNLTEIEKLKRKVYPEGFPPAI</sequence>
<gene>
    <name evidence="1" type="ORF">S12H4_20289</name>
</gene>
<dbReference type="AlphaFoldDB" id="X1SG43"/>
<protein>
    <submittedName>
        <fullName evidence="1">Uncharacterized protein</fullName>
    </submittedName>
</protein>